<keyword evidence="3" id="KW-1185">Reference proteome</keyword>
<sequence>MLWPRASSGPTTPSQLDEPAYAPWTRTSVVMAALLRGRPAGTGLVTGTLAFSTLAAGGRVNHPADPTSARGQPDPGLLRDVPGPGAAPAGFR</sequence>
<name>A0ABP6WL25_9ACTN</name>
<gene>
    <name evidence="2" type="ORF">GCM10022197_05190</name>
</gene>
<dbReference type="Proteomes" id="UP001500767">
    <property type="component" value="Unassembled WGS sequence"/>
</dbReference>
<evidence type="ECO:0000313" key="2">
    <source>
        <dbReference type="EMBL" id="GAA3553079.1"/>
    </source>
</evidence>
<proteinExistence type="predicted"/>
<reference evidence="3" key="1">
    <citation type="journal article" date="2019" name="Int. J. Syst. Evol. Microbiol.">
        <title>The Global Catalogue of Microorganisms (GCM) 10K type strain sequencing project: providing services to taxonomists for standard genome sequencing and annotation.</title>
        <authorList>
            <consortium name="The Broad Institute Genomics Platform"/>
            <consortium name="The Broad Institute Genome Sequencing Center for Infectious Disease"/>
            <person name="Wu L."/>
            <person name="Ma J."/>
        </authorList>
    </citation>
    <scope>NUCLEOTIDE SEQUENCE [LARGE SCALE GENOMIC DNA]</scope>
    <source>
        <strain evidence="3">JCM 16540</strain>
    </source>
</reference>
<protein>
    <submittedName>
        <fullName evidence="2">Uncharacterized protein</fullName>
    </submittedName>
</protein>
<feature type="region of interest" description="Disordered" evidence="1">
    <location>
        <begin position="58"/>
        <end position="92"/>
    </location>
</feature>
<organism evidence="2 3">
    <name type="scientific">Microlunatus spumicola</name>
    <dbReference type="NCBI Taxonomy" id="81499"/>
    <lineage>
        <taxon>Bacteria</taxon>
        <taxon>Bacillati</taxon>
        <taxon>Actinomycetota</taxon>
        <taxon>Actinomycetes</taxon>
        <taxon>Propionibacteriales</taxon>
        <taxon>Propionibacteriaceae</taxon>
        <taxon>Microlunatus</taxon>
    </lineage>
</organism>
<feature type="region of interest" description="Disordered" evidence="1">
    <location>
        <begin position="1"/>
        <end position="22"/>
    </location>
</feature>
<comment type="caution">
    <text evidence="2">The sequence shown here is derived from an EMBL/GenBank/DDBJ whole genome shotgun (WGS) entry which is preliminary data.</text>
</comment>
<accession>A0ABP6WL25</accession>
<dbReference type="EMBL" id="BAAAYR010000001">
    <property type="protein sequence ID" value="GAA3553079.1"/>
    <property type="molecule type" value="Genomic_DNA"/>
</dbReference>
<evidence type="ECO:0000313" key="3">
    <source>
        <dbReference type="Proteomes" id="UP001500767"/>
    </source>
</evidence>
<evidence type="ECO:0000256" key="1">
    <source>
        <dbReference type="SAM" id="MobiDB-lite"/>
    </source>
</evidence>